<keyword evidence="1" id="KW-1133">Transmembrane helix</keyword>
<accession>A0A3P7P1Z1</accession>
<evidence type="ECO:0000313" key="2">
    <source>
        <dbReference type="EMBL" id="VDN49125.1"/>
    </source>
</evidence>
<feature type="transmembrane region" description="Helical" evidence="1">
    <location>
        <begin position="109"/>
        <end position="126"/>
    </location>
</feature>
<dbReference type="AlphaFoldDB" id="A0A3P7P1Z1"/>
<keyword evidence="1" id="KW-0812">Transmembrane</keyword>
<name>A0A3P7P1Z1_9FIRM</name>
<feature type="transmembrane region" description="Helical" evidence="1">
    <location>
        <begin position="85"/>
        <end position="103"/>
    </location>
</feature>
<keyword evidence="1" id="KW-0472">Membrane</keyword>
<gene>
    <name evidence="2" type="ORF">PATL70BA_3202</name>
</gene>
<evidence type="ECO:0000256" key="1">
    <source>
        <dbReference type="SAM" id="Phobius"/>
    </source>
</evidence>
<proteinExistence type="predicted"/>
<reference evidence="2 3" key="1">
    <citation type="submission" date="2018-09" db="EMBL/GenBank/DDBJ databases">
        <authorList>
            <person name="Postec A."/>
        </authorList>
    </citation>
    <scope>NUCLEOTIDE SEQUENCE [LARGE SCALE GENOMIC DNA]</scope>
    <source>
        <strain evidence="2">70B-A</strain>
    </source>
</reference>
<dbReference type="Proteomes" id="UP000279029">
    <property type="component" value="Chromosome"/>
</dbReference>
<protein>
    <submittedName>
        <fullName evidence="2">Uncharacterized protein</fullName>
    </submittedName>
</protein>
<keyword evidence="3" id="KW-1185">Reference proteome</keyword>
<dbReference type="EMBL" id="LR130778">
    <property type="protein sequence ID" value="VDN49125.1"/>
    <property type="molecule type" value="Genomic_DNA"/>
</dbReference>
<evidence type="ECO:0000313" key="3">
    <source>
        <dbReference type="Proteomes" id="UP000279029"/>
    </source>
</evidence>
<feature type="transmembrane region" description="Helical" evidence="1">
    <location>
        <begin position="42"/>
        <end position="65"/>
    </location>
</feature>
<sequence>MESIIRFREKILGSFVFYGFVIYAVVSIILRFDYSNVNSLSYWIAIFAYIVLWIYYIEMCIQEILLYKRINVEPVVELYSPRKKVLIINTFITLTIHVLYWVAVLNSKFAYLGLVYLALFFVPTIINKSIFETDRYIICSGIKYFYEDIEEYKEEFAYNIELKINGKYINMGCGNAKKYDIACERLKYRMIKLQAVSTN</sequence>
<feature type="transmembrane region" description="Helical" evidence="1">
    <location>
        <begin position="12"/>
        <end position="30"/>
    </location>
</feature>
<dbReference type="RefSeq" id="WP_125138156.1">
    <property type="nucleotide sequence ID" value="NZ_LR130778.1"/>
</dbReference>
<organism evidence="2 3">
    <name type="scientific">Petrocella atlantisensis</name>
    <dbReference type="NCBI Taxonomy" id="2173034"/>
    <lineage>
        <taxon>Bacteria</taxon>
        <taxon>Bacillati</taxon>
        <taxon>Bacillota</taxon>
        <taxon>Clostridia</taxon>
        <taxon>Lachnospirales</taxon>
        <taxon>Vallitaleaceae</taxon>
        <taxon>Petrocella</taxon>
    </lineage>
</organism>
<dbReference type="KEGG" id="cbar:PATL70BA_3202"/>
<dbReference type="OrthoDB" id="9969004at2"/>